<protein>
    <submittedName>
        <fullName evidence="4">PhzF family phenazine biosynthesis protein</fullName>
    </submittedName>
</protein>
<dbReference type="SUPFAM" id="SSF54506">
    <property type="entry name" value="Diaminopimelate epimerase-like"/>
    <property type="match status" value="1"/>
</dbReference>
<feature type="active site" evidence="3">
    <location>
        <position position="46"/>
    </location>
</feature>
<evidence type="ECO:0000313" key="5">
    <source>
        <dbReference type="Proteomes" id="UP001139353"/>
    </source>
</evidence>
<keyword evidence="5" id="KW-1185">Reference proteome</keyword>
<comment type="similarity">
    <text evidence="1">Belongs to the PhzF family.</text>
</comment>
<keyword evidence="2" id="KW-0413">Isomerase</keyword>
<dbReference type="NCBIfam" id="TIGR00654">
    <property type="entry name" value="PhzF_family"/>
    <property type="match status" value="1"/>
</dbReference>
<dbReference type="EMBL" id="JAJLJH010000002">
    <property type="protein sequence ID" value="MCK9686421.1"/>
    <property type="molecule type" value="Genomic_DNA"/>
</dbReference>
<dbReference type="GO" id="GO:0005737">
    <property type="term" value="C:cytoplasm"/>
    <property type="evidence" value="ECO:0007669"/>
    <property type="project" value="TreeGrafter"/>
</dbReference>
<accession>A0A9X1YQS4</accession>
<dbReference type="Gene3D" id="3.10.310.10">
    <property type="entry name" value="Diaminopimelate Epimerase, Chain A, domain 1"/>
    <property type="match status" value="2"/>
</dbReference>
<dbReference type="PIRSF" id="PIRSF016184">
    <property type="entry name" value="PhzC_PhzF"/>
    <property type="match status" value="1"/>
</dbReference>
<sequence length="260" mass="27916">MQLQLFQVDAFSSTTLGGNPAAVCPLDEWLPDPLLQAIAAENNLAETAYFVRLAEGHYQLRWFTPEVEVDLCGHATLASSWVLFEELAVDSPMLRFETRGGELRVTRNGDTLAMDFPAGIATPCVPPPDLLPALGISSAEVLESRDYVIVVKDEAQIAALAPDFGLLRTCTKFGVAVTAPGRTSDFVSRWFGPRVGVNEDITTGTSHACLAPLWAGRLGKTTLTAIQGGKRKGQLTCQVVGDRVILSGRAATYLKGTIVI</sequence>
<organism evidence="4 5">
    <name type="scientific">Scleromatobacter humisilvae</name>
    <dbReference type="NCBI Taxonomy" id="2897159"/>
    <lineage>
        <taxon>Bacteria</taxon>
        <taxon>Pseudomonadati</taxon>
        <taxon>Pseudomonadota</taxon>
        <taxon>Betaproteobacteria</taxon>
        <taxon>Burkholderiales</taxon>
        <taxon>Sphaerotilaceae</taxon>
        <taxon>Scleromatobacter</taxon>
    </lineage>
</organism>
<evidence type="ECO:0000313" key="4">
    <source>
        <dbReference type="EMBL" id="MCK9686421.1"/>
    </source>
</evidence>
<evidence type="ECO:0000256" key="3">
    <source>
        <dbReference type="PIRSR" id="PIRSR016184-1"/>
    </source>
</evidence>
<proteinExistence type="inferred from homology"/>
<dbReference type="PANTHER" id="PTHR13774">
    <property type="entry name" value="PHENAZINE BIOSYNTHESIS PROTEIN"/>
    <property type="match status" value="1"/>
</dbReference>
<dbReference type="AlphaFoldDB" id="A0A9X1YQS4"/>
<gene>
    <name evidence="4" type="ORF">LPC04_11955</name>
</gene>
<reference evidence="4" key="1">
    <citation type="submission" date="2021-11" db="EMBL/GenBank/DDBJ databases">
        <title>BS-T2-15 a new species belonging to the Comamonadaceae family isolated from the soil of a French oak forest.</title>
        <authorList>
            <person name="Mieszkin S."/>
            <person name="Alain K."/>
        </authorList>
    </citation>
    <scope>NUCLEOTIDE SEQUENCE</scope>
    <source>
        <strain evidence="4">BS-T2-15</strain>
    </source>
</reference>
<dbReference type="Pfam" id="PF02567">
    <property type="entry name" value="PhzC-PhzF"/>
    <property type="match status" value="1"/>
</dbReference>
<dbReference type="PANTHER" id="PTHR13774:SF17">
    <property type="entry name" value="PHENAZINE BIOSYNTHESIS-LIKE DOMAIN-CONTAINING PROTEIN"/>
    <property type="match status" value="1"/>
</dbReference>
<evidence type="ECO:0000256" key="1">
    <source>
        <dbReference type="ARBA" id="ARBA00008270"/>
    </source>
</evidence>
<comment type="caution">
    <text evidence="4">The sequence shown here is derived from an EMBL/GenBank/DDBJ whole genome shotgun (WGS) entry which is preliminary data.</text>
</comment>
<name>A0A9X1YQS4_9BURK</name>
<evidence type="ECO:0000256" key="2">
    <source>
        <dbReference type="ARBA" id="ARBA00023235"/>
    </source>
</evidence>
<dbReference type="GO" id="GO:0016853">
    <property type="term" value="F:isomerase activity"/>
    <property type="evidence" value="ECO:0007669"/>
    <property type="project" value="UniProtKB-KW"/>
</dbReference>
<dbReference type="RefSeq" id="WP_275682445.1">
    <property type="nucleotide sequence ID" value="NZ_JAJLJH010000002.1"/>
</dbReference>
<dbReference type="InterPro" id="IPR003719">
    <property type="entry name" value="Phenazine_PhzF-like"/>
</dbReference>
<dbReference type="Proteomes" id="UP001139353">
    <property type="component" value="Unassembled WGS sequence"/>
</dbReference>